<accession>A0A6G7XG92</accession>
<dbReference type="EMBL" id="CP049863">
    <property type="protein sequence ID" value="QIK63630.1"/>
    <property type="molecule type" value="Genomic_DNA"/>
</dbReference>
<feature type="transmembrane region" description="Helical" evidence="2">
    <location>
        <begin position="29"/>
        <end position="51"/>
    </location>
</feature>
<sequence length="429" mass="45062">MTLPGSSATAPMTPTPPAPAKRRGLRATVAILATLILLLAGYTFAVASAALPEPTVKLEMSAEETFTAATDDVQAAVDAQTLPTAIGWADQDEVWSNDPKTYPLASISKLITVLVCLERQPLDPGADGPVHIWSEADAARQQAYLADDGVAYPIPVGTELTLHQMLTLIFLPSANDYAAAYAYSVFGDNDSFVAAVNDWKQRHGFDSVTLVEPTGMDESNIASVSDILRIGRLALQNPTITEFTRMPSADMPWGIGTIENTNPLLTELPGVLGLKTGRSSSAGFNYLVAQEGEAFGRPLVKIAVTFGRASKEGRAQSGRDMLGALEGLPQQVEVVEQGARVGVATTVDGVEIPLVAAETASAVLLPGEVATRTTKVSDVGAAKAGAKVGSIGIASPTGDTRMDVTTAAAVTEPDFWWRFTHPAAVFGWA</sequence>
<dbReference type="KEGG" id="lvi:G7068_10810"/>
<protein>
    <submittedName>
        <fullName evidence="4">D-alanyl-D-alanine carboxypeptidase</fullName>
    </submittedName>
</protein>
<keyword evidence="4" id="KW-0645">Protease</keyword>
<reference evidence="4 5" key="1">
    <citation type="submission" date="2020-03" db="EMBL/GenBank/DDBJ databases">
        <title>Leucobacter sp. nov., isolated from beetles.</title>
        <authorList>
            <person name="Hyun D.-W."/>
            <person name="Bae J.-W."/>
        </authorList>
    </citation>
    <scope>NUCLEOTIDE SEQUENCE [LARGE SCALE GENOMIC DNA]</scope>
    <source>
        <strain evidence="4 5">HDW9C</strain>
    </source>
</reference>
<feature type="region of interest" description="Disordered" evidence="1">
    <location>
        <begin position="1"/>
        <end position="21"/>
    </location>
</feature>
<dbReference type="GO" id="GO:0006508">
    <property type="term" value="P:proteolysis"/>
    <property type="evidence" value="ECO:0007669"/>
    <property type="project" value="InterPro"/>
</dbReference>
<proteinExistence type="predicted"/>
<organism evidence="4 5">
    <name type="scientific">Leucobacter viscericola</name>
    <dbReference type="NCBI Taxonomy" id="2714935"/>
    <lineage>
        <taxon>Bacteria</taxon>
        <taxon>Bacillati</taxon>
        <taxon>Actinomycetota</taxon>
        <taxon>Actinomycetes</taxon>
        <taxon>Micrococcales</taxon>
        <taxon>Microbacteriaceae</taxon>
        <taxon>Leucobacter</taxon>
    </lineage>
</organism>
<dbReference type="Pfam" id="PF00768">
    <property type="entry name" value="Peptidase_S11"/>
    <property type="match status" value="1"/>
</dbReference>
<keyword evidence="4" id="KW-0378">Hydrolase</keyword>
<keyword evidence="5" id="KW-1185">Reference proteome</keyword>
<feature type="domain" description="Peptidase S11 D-alanyl-D-alanine carboxypeptidase A N-terminal" evidence="3">
    <location>
        <begin position="100"/>
        <end position="289"/>
    </location>
</feature>
<evidence type="ECO:0000256" key="2">
    <source>
        <dbReference type="SAM" id="Phobius"/>
    </source>
</evidence>
<dbReference type="InterPro" id="IPR012338">
    <property type="entry name" value="Beta-lactam/transpept-like"/>
</dbReference>
<evidence type="ECO:0000313" key="4">
    <source>
        <dbReference type="EMBL" id="QIK63630.1"/>
    </source>
</evidence>
<dbReference type="InterPro" id="IPR001967">
    <property type="entry name" value="Peptidase_S11_N"/>
</dbReference>
<dbReference type="SUPFAM" id="SSF56601">
    <property type="entry name" value="beta-lactamase/transpeptidase-like"/>
    <property type="match status" value="1"/>
</dbReference>
<evidence type="ECO:0000313" key="5">
    <source>
        <dbReference type="Proteomes" id="UP000502677"/>
    </source>
</evidence>
<keyword evidence="4" id="KW-0121">Carboxypeptidase</keyword>
<dbReference type="Gene3D" id="3.40.710.10">
    <property type="entry name" value="DD-peptidase/beta-lactamase superfamily"/>
    <property type="match status" value="1"/>
</dbReference>
<name>A0A6G7XG92_9MICO</name>
<gene>
    <name evidence="4" type="ORF">G7068_10810</name>
</gene>
<keyword evidence="2" id="KW-0812">Transmembrane</keyword>
<dbReference type="RefSeq" id="WP_166291967.1">
    <property type="nucleotide sequence ID" value="NZ_CP049863.1"/>
</dbReference>
<dbReference type="AlphaFoldDB" id="A0A6G7XG92"/>
<dbReference type="Proteomes" id="UP000502677">
    <property type="component" value="Chromosome"/>
</dbReference>
<evidence type="ECO:0000256" key="1">
    <source>
        <dbReference type="SAM" id="MobiDB-lite"/>
    </source>
</evidence>
<evidence type="ECO:0000259" key="3">
    <source>
        <dbReference type="Pfam" id="PF00768"/>
    </source>
</evidence>
<keyword evidence="2" id="KW-0472">Membrane</keyword>
<keyword evidence="2" id="KW-1133">Transmembrane helix</keyword>
<dbReference type="GO" id="GO:0009002">
    <property type="term" value="F:serine-type D-Ala-D-Ala carboxypeptidase activity"/>
    <property type="evidence" value="ECO:0007669"/>
    <property type="project" value="InterPro"/>
</dbReference>